<organism evidence="2">
    <name type="scientific">Ditylum brightwellii</name>
    <dbReference type="NCBI Taxonomy" id="49249"/>
    <lineage>
        <taxon>Eukaryota</taxon>
        <taxon>Sar</taxon>
        <taxon>Stramenopiles</taxon>
        <taxon>Ochrophyta</taxon>
        <taxon>Bacillariophyta</taxon>
        <taxon>Mediophyceae</taxon>
        <taxon>Lithodesmiophycidae</taxon>
        <taxon>Lithodesmiales</taxon>
        <taxon>Lithodesmiaceae</taxon>
        <taxon>Ditylum</taxon>
    </lineage>
</organism>
<dbReference type="AlphaFoldDB" id="A0A7S4W3D4"/>
<dbReference type="PANTHER" id="PTHR24410">
    <property type="entry name" value="HL07962P-RELATED"/>
    <property type="match status" value="1"/>
</dbReference>
<reference evidence="2" key="1">
    <citation type="submission" date="2021-01" db="EMBL/GenBank/DDBJ databases">
        <authorList>
            <person name="Corre E."/>
            <person name="Pelletier E."/>
            <person name="Niang G."/>
            <person name="Scheremetjew M."/>
            <person name="Finn R."/>
            <person name="Kale V."/>
            <person name="Holt S."/>
            <person name="Cochrane G."/>
            <person name="Meng A."/>
            <person name="Brown T."/>
            <person name="Cohen L."/>
        </authorList>
    </citation>
    <scope>NUCLEOTIDE SEQUENCE</scope>
    <source>
        <strain evidence="2">GSO104</strain>
    </source>
</reference>
<dbReference type="InterPro" id="IPR051481">
    <property type="entry name" value="BTB-POZ/Galectin-3-binding"/>
</dbReference>
<dbReference type="InterPro" id="IPR011333">
    <property type="entry name" value="SKP1/BTB/POZ_sf"/>
</dbReference>
<dbReference type="CDD" id="cd18186">
    <property type="entry name" value="BTB_POZ_ZBTB_KLHL-like"/>
    <property type="match status" value="1"/>
</dbReference>
<dbReference type="PROSITE" id="PS50097">
    <property type="entry name" value="BTB"/>
    <property type="match status" value="1"/>
</dbReference>
<gene>
    <name evidence="2" type="ORF">DBRI00130_LOCUS44419</name>
</gene>
<feature type="domain" description="BTB" evidence="1">
    <location>
        <begin position="63"/>
        <end position="145"/>
    </location>
</feature>
<dbReference type="Pfam" id="PF00651">
    <property type="entry name" value="BTB"/>
    <property type="match status" value="1"/>
</dbReference>
<dbReference type="SUPFAM" id="SSF54695">
    <property type="entry name" value="POZ domain"/>
    <property type="match status" value="1"/>
</dbReference>
<dbReference type="InterPro" id="IPR000210">
    <property type="entry name" value="BTB/POZ_dom"/>
</dbReference>
<dbReference type="EMBL" id="HBNS01061610">
    <property type="protein sequence ID" value="CAE4669640.1"/>
    <property type="molecule type" value="Transcribed_RNA"/>
</dbReference>
<accession>A0A7S4W3D4</accession>
<dbReference type="PANTHER" id="PTHR24410:SF23">
    <property type="entry name" value="BTB DOMAIN-CONTAINING PROTEIN-RELATED"/>
    <property type="match status" value="1"/>
</dbReference>
<dbReference type="Gene3D" id="3.30.710.10">
    <property type="entry name" value="Potassium Channel Kv1.1, Chain A"/>
    <property type="match status" value="1"/>
</dbReference>
<proteinExistence type="predicted"/>
<protein>
    <recommendedName>
        <fullName evidence="1">BTB domain-containing protein</fullName>
    </recommendedName>
</protein>
<sequence length="416" mass="46085">MQADPSSYTQPMSARKKLKLSVDYEALDFDTDLAQVGETSGNILLEEDEPLSWSLSDVPGNLSDWTIVVTEGGGLGGTCAGTSTSASHYHVHKNILAVGPRKSEYFSHLFLSTTSFVESNNSRSTIELEPSAAAAFPIMLDYVYNIGNLELSTEHAIALRHLSKYFGIHKLFVEVANFIRRDLTAETATFYLKEASLYCDDKVLRVTCRICAANAETVNLKRFLVSFDSEQFLLISSFLKLFVSSEIMSTYVAEYFRSHKEATKNPCFNDLTNNKIIPRIDSSEAIFFLSLPMTKVLSSNESTHEPSLQNRCIASCSKNWKSVLADPIKAHASDSLQLPGSAPLPEIGQLCPLVQVKLLQSALCAADAALAKKDVETRDIVSKKDAEIRDLHVLVKDLQEIHCDIMERERGNKLSN</sequence>
<evidence type="ECO:0000313" key="2">
    <source>
        <dbReference type="EMBL" id="CAE4669640.1"/>
    </source>
</evidence>
<evidence type="ECO:0000259" key="1">
    <source>
        <dbReference type="PROSITE" id="PS50097"/>
    </source>
</evidence>
<name>A0A7S4W3D4_9STRA</name>
<dbReference type="SMART" id="SM00225">
    <property type="entry name" value="BTB"/>
    <property type="match status" value="1"/>
</dbReference>